<dbReference type="Proteomes" id="UP001303902">
    <property type="component" value="Chromosome"/>
</dbReference>
<dbReference type="PANTHER" id="PTHR11465">
    <property type="entry name" value="CATALASE"/>
    <property type="match status" value="1"/>
</dbReference>
<dbReference type="EMBL" id="CP129118">
    <property type="protein sequence ID" value="WOV88196.1"/>
    <property type="molecule type" value="Genomic_DNA"/>
</dbReference>
<evidence type="ECO:0000256" key="7">
    <source>
        <dbReference type="PIRNR" id="PIRNR000296"/>
    </source>
</evidence>
<feature type="domain" description="Catalase core" evidence="8">
    <location>
        <begin position="1"/>
        <end position="301"/>
    </location>
</feature>
<evidence type="ECO:0000256" key="1">
    <source>
        <dbReference type="ARBA" id="ARBA00005329"/>
    </source>
</evidence>
<evidence type="ECO:0000256" key="4">
    <source>
        <dbReference type="ARBA" id="ARBA00022723"/>
    </source>
</evidence>
<keyword evidence="2 7" id="KW-0575">Peroxidase</keyword>
<gene>
    <name evidence="9" type="ORF">QWT69_03455</name>
</gene>
<keyword evidence="5 7" id="KW-0560">Oxidoreductase</keyword>
<comment type="function">
    <text evidence="7">Has an organic peroxide-dependent peroxidase activity.</text>
</comment>
<keyword evidence="3 7" id="KW-0349">Heme</keyword>
<organism evidence="9 10">
    <name type="scientific">Sporosarcina oncorhynchi</name>
    <dbReference type="NCBI Taxonomy" id="3056444"/>
    <lineage>
        <taxon>Bacteria</taxon>
        <taxon>Bacillati</taxon>
        <taxon>Bacillota</taxon>
        <taxon>Bacilli</taxon>
        <taxon>Bacillales</taxon>
        <taxon>Caryophanaceae</taxon>
        <taxon>Sporosarcina</taxon>
    </lineage>
</organism>
<dbReference type="PROSITE" id="PS51402">
    <property type="entry name" value="CATALASE_3"/>
    <property type="match status" value="1"/>
</dbReference>
<evidence type="ECO:0000256" key="5">
    <source>
        <dbReference type="ARBA" id="ARBA00023002"/>
    </source>
</evidence>
<evidence type="ECO:0000256" key="2">
    <source>
        <dbReference type="ARBA" id="ARBA00022559"/>
    </source>
</evidence>
<evidence type="ECO:0000313" key="10">
    <source>
        <dbReference type="Proteomes" id="UP001303902"/>
    </source>
</evidence>
<dbReference type="SMART" id="SM01060">
    <property type="entry name" value="Catalase"/>
    <property type="match status" value="1"/>
</dbReference>
<comment type="cofactor">
    <cofactor evidence="7">
        <name>heme</name>
        <dbReference type="ChEBI" id="CHEBI:30413"/>
    </cofactor>
</comment>
<evidence type="ECO:0000256" key="3">
    <source>
        <dbReference type="ARBA" id="ARBA00022617"/>
    </source>
</evidence>
<dbReference type="PANTHER" id="PTHR11465:SF9">
    <property type="entry name" value="CATALASE"/>
    <property type="match status" value="1"/>
</dbReference>
<dbReference type="EC" id="1.11.1.-" evidence="7"/>
<proteinExistence type="inferred from homology"/>
<keyword evidence="6 7" id="KW-0408">Iron</keyword>
<evidence type="ECO:0000313" key="9">
    <source>
        <dbReference type="EMBL" id="WOV88196.1"/>
    </source>
</evidence>
<dbReference type="GO" id="GO:0004601">
    <property type="term" value="F:peroxidase activity"/>
    <property type="evidence" value="ECO:0007669"/>
    <property type="project" value="UniProtKB-KW"/>
</dbReference>
<dbReference type="InterPro" id="IPR018028">
    <property type="entry name" value="Catalase"/>
</dbReference>
<sequence>MTIESDKDITPVVAVDTIENLAGEFPGFRRAHAKGIAFDATFVPNGELADYTTADHLQTKSVPAIVRFSHSSPRPELNEALMPIKGMAVRFELPGDKYTNLTMANIPVFITKTPEDFIRLLQMMSKESPLTVMERLEVFRKSPEFSTVPDLLKSLKPVSSFAEETFHALHTYYLVDSHCDKHPVRFRWIPVDAIDEQNDTSSKKDLESEILHRLQRGTVQFRLVVQFAEPGDELNDSSVKWPKERKLVEAGILTINEMRQDSAENIIFDPTAIVDGVECSDDPVLLFRSPAYLESAKRRQAERGL</sequence>
<evidence type="ECO:0000259" key="8">
    <source>
        <dbReference type="SMART" id="SM01060"/>
    </source>
</evidence>
<evidence type="ECO:0000256" key="6">
    <source>
        <dbReference type="ARBA" id="ARBA00023004"/>
    </source>
</evidence>
<dbReference type="CDD" id="cd08153">
    <property type="entry name" value="srpA_like"/>
    <property type="match status" value="1"/>
</dbReference>
<keyword evidence="10" id="KW-1185">Reference proteome</keyword>
<dbReference type="InterPro" id="IPR020835">
    <property type="entry name" value="Catalase_sf"/>
</dbReference>
<comment type="similarity">
    <text evidence="1 7">Belongs to the catalase family.</text>
</comment>
<protein>
    <recommendedName>
        <fullName evidence="7">Catalase-related peroxidase</fullName>
        <ecNumber evidence="7">1.11.1.-</ecNumber>
    </recommendedName>
</protein>
<dbReference type="InterPro" id="IPR024168">
    <property type="entry name" value="Catalase_SrpA-type_pred"/>
</dbReference>
<accession>A0ABZ0L9I2</accession>
<dbReference type="RefSeq" id="WP_317968999.1">
    <property type="nucleotide sequence ID" value="NZ_CP129118.1"/>
</dbReference>
<dbReference type="PIRSF" id="PIRSF000296">
    <property type="entry name" value="SrpA"/>
    <property type="match status" value="1"/>
</dbReference>
<reference evidence="9 10" key="1">
    <citation type="submission" date="2023-06" db="EMBL/GenBank/DDBJ databases">
        <title>Sporosarcina sp. nov., isolated from Korean tranditional fermented seafood 'Jeotgal'.</title>
        <authorList>
            <person name="Yang A.I."/>
            <person name="Shin N.-R."/>
        </authorList>
    </citation>
    <scope>NUCLEOTIDE SEQUENCE [LARGE SCALE GENOMIC DNA]</scope>
    <source>
        <strain evidence="9 10">T2O-4</strain>
    </source>
</reference>
<dbReference type="Gene3D" id="1.20.1280.120">
    <property type="match status" value="1"/>
</dbReference>
<dbReference type="InterPro" id="IPR011614">
    <property type="entry name" value="Catalase_core"/>
</dbReference>
<name>A0ABZ0L9I2_9BACL</name>
<keyword evidence="4 7" id="KW-0479">Metal-binding</keyword>
<dbReference type="Gene3D" id="2.40.180.10">
    <property type="entry name" value="Catalase core domain"/>
    <property type="match status" value="1"/>
</dbReference>
<dbReference type="Pfam" id="PF00199">
    <property type="entry name" value="Catalase"/>
    <property type="match status" value="1"/>
</dbReference>
<dbReference type="SUPFAM" id="SSF56634">
    <property type="entry name" value="Heme-dependent catalase-like"/>
    <property type="match status" value="1"/>
</dbReference>